<evidence type="ECO:0000313" key="9">
    <source>
        <dbReference type="Proteomes" id="UP001241571"/>
    </source>
</evidence>
<keyword evidence="2" id="KW-0812">Transmembrane</keyword>
<reference evidence="4 8" key="2">
    <citation type="submission" date="2020-06" db="EMBL/GenBank/DDBJ databases">
        <title>Crossreactivity between MHC class I-restricted antigens from cancer cells and an enterococcal bacteriophage.</title>
        <authorList>
            <person name="Fluckiger A."/>
            <person name="Daillere R."/>
            <person name="Sassi M."/>
            <person name="Cattoir V."/>
            <person name="Kroemer G."/>
            <person name="Zitvogel L."/>
        </authorList>
    </citation>
    <scope>NUCLEOTIDE SEQUENCE [LARGE SCALE GENOMIC DNA]</scope>
    <source>
        <strain evidence="4 8">EG4</strain>
    </source>
</reference>
<evidence type="ECO:0000256" key="3">
    <source>
        <dbReference type="SAM" id="SignalP"/>
    </source>
</evidence>
<feature type="transmembrane region" description="Helical" evidence="2">
    <location>
        <begin position="90"/>
        <end position="109"/>
    </location>
</feature>
<dbReference type="Proteomes" id="UP001241571">
    <property type="component" value="Unassembled WGS sequence"/>
</dbReference>
<dbReference type="RefSeq" id="WP_103300192.1">
    <property type="nucleotide sequence ID" value="NZ_BSYC01000001.1"/>
</dbReference>
<dbReference type="EMBL" id="CP050485">
    <property type="protein sequence ID" value="QOG28356.1"/>
    <property type="molecule type" value="Genomic_DNA"/>
</dbReference>
<keyword evidence="3" id="KW-0732">Signal</keyword>
<evidence type="ECO:0000313" key="8">
    <source>
        <dbReference type="Proteomes" id="UP000571857"/>
    </source>
</evidence>
<dbReference type="Proteomes" id="UP000571857">
    <property type="component" value="Unassembled WGS sequence"/>
</dbReference>
<evidence type="ECO:0000313" key="6">
    <source>
        <dbReference type="EMBL" id="QOG28356.1"/>
    </source>
</evidence>
<protein>
    <submittedName>
        <fullName evidence="4">LPXTG cell wall anchor domain-containing protein</fullName>
    </submittedName>
</protein>
<dbReference type="EMBL" id="JASUBT010000001">
    <property type="protein sequence ID" value="MDL4934255.1"/>
    <property type="molecule type" value="Genomic_DNA"/>
</dbReference>
<proteinExistence type="predicted"/>
<evidence type="ECO:0000313" key="5">
    <source>
        <dbReference type="EMBL" id="MDL4934255.1"/>
    </source>
</evidence>
<accession>A0A2K3QXM8</accession>
<keyword evidence="2" id="KW-1133">Transmembrane helix</keyword>
<evidence type="ECO:0000256" key="1">
    <source>
        <dbReference type="SAM" id="MobiDB-lite"/>
    </source>
</evidence>
<dbReference type="AlphaFoldDB" id="A0A2K3QXM8"/>
<feature type="chain" id="PRO_5044383408" evidence="3">
    <location>
        <begin position="28"/>
        <end position="116"/>
    </location>
</feature>
<gene>
    <name evidence="6" type="ORF">EGM181_14370</name>
    <name evidence="4" type="ORF">HWH42_02730</name>
    <name evidence="5" type="ORF">QRX88_00830</name>
</gene>
<keyword evidence="2" id="KW-0472">Membrane</keyword>
<feature type="signal peptide" evidence="3">
    <location>
        <begin position="1"/>
        <end position="27"/>
    </location>
</feature>
<evidence type="ECO:0000313" key="4">
    <source>
        <dbReference type="EMBL" id="MBA0971522.1"/>
    </source>
</evidence>
<dbReference type="NCBIfam" id="TIGR01167">
    <property type="entry name" value="LPXTG_anchor"/>
    <property type="match status" value="1"/>
</dbReference>
<dbReference type="EMBL" id="JABXJK010000009">
    <property type="protein sequence ID" value="MBA0971522.1"/>
    <property type="molecule type" value="Genomic_DNA"/>
</dbReference>
<evidence type="ECO:0000256" key="2">
    <source>
        <dbReference type="SAM" id="Phobius"/>
    </source>
</evidence>
<evidence type="ECO:0000313" key="7">
    <source>
        <dbReference type="Proteomes" id="UP000516696"/>
    </source>
</evidence>
<sequence>MKRLWKSFYLLPMIILLGSFVSKTVLAAEAQNSWTNVQKQPSYQLTVRGRIGEENYPIDDPKDEPDPDNGRKIIVGDGSKLGKLPKTGSVGEPFIFLGLALLVLWGILVRKSTLEQ</sequence>
<reference evidence="6 7" key="1">
    <citation type="submission" date="2020-03" db="EMBL/GenBank/DDBJ databases">
        <title>Characterization of ganglioside-mimicking enterococci.</title>
        <authorList>
            <person name="Patry R.T."/>
            <person name="Nothaft H."/>
            <person name="Bridger R."/>
            <person name="Shajahan A."/>
            <person name="Huynh S."/>
            <person name="Sanchez S."/>
            <person name="Azadi P."/>
            <person name="Cooper K."/>
            <person name="Miller W.G."/>
            <person name="Parker C.T."/>
            <person name="Wells L."/>
            <person name="Szymanski C.M."/>
        </authorList>
    </citation>
    <scope>NUCLEOTIDE SEQUENCE [LARGE SCALE GENOMIC DNA]</scope>
    <source>
        <strain evidence="6 7">EGM181</strain>
    </source>
</reference>
<feature type="region of interest" description="Disordered" evidence="1">
    <location>
        <begin position="50"/>
        <end position="72"/>
    </location>
</feature>
<organism evidence="4 8">
    <name type="scientific">Enterococcus gallinarum</name>
    <dbReference type="NCBI Taxonomy" id="1353"/>
    <lineage>
        <taxon>Bacteria</taxon>
        <taxon>Bacillati</taxon>
        <taxon>Bacillota</taxon>
        <taxon>Bacilli</taxon>
        <taxon>Lactobacillales</taxon>
        <taxon>Enterococcaceae</taxon>
        <taxon>Enterococcus</taxon>
    </lineage>
</organism>
<name>A0A2K3QXM8_ENTGA</name>
<dbReference type="Proteomes" id="UP000516696">
    <property type="component" value="Chromosome"/>
</dbReference>
<reference evidence="5 9" key="3">
    <citation type="submission" date="2023-06" db="EMBL/GenBank/DDBJ databases">
        <title>Acute promotion of culturable opportunistic pathogens and persistent increase of antibiotic resistance following antibiotic exposure in mouse gut microbiota.</title>
        <authorList>
            <person name="Li L."/>
            <person name="Wang B."/>
            <person name="Sun Y."/>
            <person name="Wang M."/>
            <person name="Xu H."/>
        </authorList>
    </citation>
    <scope>NUCLEOTIDE SEQUENCE [LARGE SCALE GENOMIC DNA]</scope>
    <source>
        <strain evidence="5 9">CRI2_2</strain>
    </source>
</reference>